<dbReference type="InterPro" id="IPR011991">
    <property type="entry name" value="ArsR-like_HTH"/>
</dbReference>
<dbReference type="SUPFAM" id="SSF46785">
    <property type="entry name" value="Winged helix' DNA-binding domain"/>
    <property type="match status" value="1"/>
</dbReference>
<protein>
    <submittedName>
        <fullName evidence="2">DeoR family transcripitonal regulator</fullName>
    </submittedName>
</protein>
<accession>V6IY94</accession>
<dbReference type="STRING" id="1395513.P343_06800"/>
<sequence length="217" mass="24917">MSNRLTGTKGRILDLLKKNPKLSAAEFADYLHMTEMGVRKHLNTLIQDGFIDVENSKQAVGRPVQFFSLNPRSDELFPKNYGEMTVRFLSDIEESFGKEAIEKLFLNRKIRLLDEYQSHVIGRNDHEEKTSKLNVIQNTKGYMSQLEKVSEGSYVLTEYNCPIMEVARNFPIACARETELIKDFLGAEHVERTICRAEGGAYCRFVIRFNQPSATRN</sequence>
<evidence type="ECO:0000313" key="2">
    <source>
        <dbReference type="EMBL" id="EST12345.1"/>
    </source>
</evidence>
<dbReference type="InterPro" id="IPR036390">
    <property type="entry name" value="WH_DNA-bd_sf"/>
</dbReference>
<dbReference type="InterPro" id="IPR036388">
    <property type="entry name" value="WH-like_DNA-bd_sf"/>
</dbReference>
<dbReference type="RefSeq" id="WP_023509636.1">
    <property type="nucleotide sequence ID" value="NZ_AWTC01000005.1"/>
</dbReference>
<dbReference type="Proteomes" id="UP000018296">
    <property type="component" value="Unassembled WGS sequence"/>
</dbReference>
<dbReference type="Gene3D" id="1.10.10.10">
    <property type="entry name" value="Winged helix-like DNA-binding domain superfamily/Winged helix DNA-binding domain"/>
    <property type="match status" value="1"/>
</dbReference>
<keyword evidence="1" id="KW-0238">DNA-binding</keyword>
<gene>
    <name evidence="2" type="ORF">P343_06800</name>
</gene>
<comment type="caution">
    <text evidence="2">The sequence shown here is derived from an EMBL/GenBank/DDBJ whole genome shotgun (WGS) entry which is preliminary data.</text>
</comment>
<dbReference type="eggNOG" id="COG2345">
    <property type="taxonomic scope" value="Bacteria"/>
</dbReference>
<proteinExistence type="predicted"/>
<name>V6IY94_9BACL</name>
<reference evidence="2 3" key="1">
    <citation type="journal article" date="2013" name="Genome Announc.">
        <title>Genome Sequence of Sporolactobacillus laevolacticus DSM442, an Efficient Polymer-Grade D-Lactate Producer from Agricultural Waste Cottonseed as a Nitrogen Source.</title>
        <authorList>
            <person name="Wang H."/>
            <person name="Wang L."/>
            <person name="Ju J."/>
            <person name="Yu B."/>
            <person name="Ma Y."/>
        </authorList>
    </citation>
    <scope>NUCLEOTIDE SEQUENCE [LARGE SCALE GENOMIC DNA]</scope>
    <source>
        <strain evidence="2 3">DSM 442</strain>
    </source>
</reference>
<evidence type="ECO:0000313" key="3">
    <source>
        <dbReference type="Proteomes" id="UP000018296"/>
    </source>
</evidence>
<keyword evidence="3" id="KW-1185">Reference proteome</keyword>
<evidence type="ECO:0000256" key="1">
    <source>
        <dbReference type="ARBA" id="ARBA00023125"/>
    </source>
</evidence>
<dbReference type="CDD" id="cd00090">
    <property type="entry name" value="HTH_ARSR"/>
    <property type="match status" value="1"/>
</dbReference>
<dbReference type="Pfam" id="PF13412">
    <property type="entry name" value="HTH_24"/>
    <property type="match status" value="1"/>
</dbReference>
<dbReference type="EMBL" id="AWTC01000005">
    <property type="protein sequence ID" value="EST12345.1"/>
    <property type="molecule type" value="Genomic_DNA"/>
</dbReference>
<dbReference type="AlphaFoldDB" id="V6IY94"/>
<dbReference type="GO" id="GO:0003677">
    <property type="term" value="F:DNA binding"/>
    <property type="evidence" value="ECO:0007669"/>
    <property type="project" value="UniProtKB-KW"/>
</dbReference>
<organism evidence="2 3">
    <name type="scientific">Sporolactobacillus laevolacticus DSM 442</name>
    <dbReference type="NCBI Taxonomy" id="1395513"/>
    <lineage>
        <taxon>Bacteria</taxon>
        <taxon>Bacillati</taxon>
        <taxon>Bacillota</taxon>
        <taxon>Bacilli</taxon>
        <taxon>Bacillales</taxon>
        <taxon>Sporolactobacillaceae</taxon>
        <taxon>Sporolactobacillus</taxon>
    </lineage>
</organism>
<dbReference type="PATRIC" id="fig|1395513.3.peg.1378"/>